<dbReference type="Proteomes" id="UP000824120">
    <property type="component" value="Chromosome 1"/>
</dbReference>
<keyword evidence="2" id="KW-1185">Reference proteome</keyword>
<dbReference type="AlphaFoldDB" id="A0A9J6B1S4"/>
<dbReference type="InterPro" id="IPR012340">
    <property type="entry name" value="NA-bd_OB-fold"/>
</dbReference>
<gene>
    <name evidence="1" type="ORF">H5410_002321</name>
</gene>
<comment type="caution">
    <text evidence="1">The sequence shown here is derived from an EMBL/GenBank/DDBJ whole genome shotgun (WGS) entry which is preliminary data.</text>
</comment>
<dbReference type="EMBL" id="JACXVP010000001">
    <property type="protein sequence ID" value="KAG5630604.1"/>
    <property type="molecule type" value="Genomic_DNA"/>
</dbReference>
<proteinExistence type="predicted"/>
<protein>
    <submittedName>
        <fullName evidence="1">Uncharacterized protein</fullName>
    </submittedName>
</protein>
<reference evidence="1 2" key="1">
    <citation type="submission" date="2020-09" db="EMBL/GenBank/DDBJ databases">
        <title>De no assembly of potato wild relative species, Solanum commersonii.</title>
        <authorList>
            <person name="Cho K."/>
        </authorList>
    </citation>
    <scope>NUCLEOTIDE SEQUENCE [LARGE SCALE GENOMIC DNA]</scope>
    <source>
        <strain evidence="1">LZ3.2</strain>
        <tissue evidence="1">Leaf</tissue>
    </source>
</reference>
<name>A0A9J6B1S4_SOLCO</name>
<evidence type="ECO:0000313" key="2">
    <source>
        <dbReference type="Proteomes" id="UP000824120"/>
    </source>
</evidence>
<evidence type="ECO:0000313" key="1">
    <source>
        <dbReference type="EMBL" id="KAG5630604.1"/>
    </source>
</evidence>
<sequence>MIGDVHDCLYKFKATIVDILNKDKLWYLSCKKCSKKVKVIECILSSNNCNNENVEYEMSFERKYVHHVAEKTGPLTWVMQWNMVDL</sequence>
<organism evidence="1 2">
    <name type="scientific">Solanum commersonii</name>
    <name type="common">Commerson's wild potato</name>
    <name type="synonym">Commerson's nightshade</name>
    <dbReference type="NCBI Taxonomy" id="4109"/>
    <lineage>
        <taxon>Eukaryota</taxon>
        <taxon>Viridiplantae</taxon>
        <taxon>Streptophyta</taxon>
        <taxon>Embryophyta</taxon>
        <taxon>Tracheophyta</taxon>
        <taxon>Spermatophyta</taxon>
        <taxon>Magnoliopsida</taxon>
        <taxon>eudicotyledons</taxon>
        <taxon>Gunneridae</taxon>
        <taxon>Pentapetalae</taxon>
        <taxon>asterids</taxon>
        <taxon>lamiids</taxon>
        <taxon>Solanales</taxon>
        <taxon>Solanaceae</taxon>
        <taxon>Solanoideae</taxon>
        <taxon>Solaneae</taxon>
        <taxon>Solanum</taxon>
    </lineage>
</organism>
<dbReference type="Gene3D" id="2.40.50.140">
    <property type="entry name" value="Nucleic acid-binding proteins"/>
    <property type="match status" value="1"/>
</dbReference>
<accession>A0A9J6B1S4</accession>